<evidence type="ECO:0000259" key="4">
    <source>
        <dbReference type="PROSITE" id="PS50048"/>
    </source>
</evidence>
<dbReference type="EMBL" id="JH993003">
    <property type="protein sequence ID" value="EKX44640.1"/>
    <property type="molecule type" value="Genomic_DNA"/>
</dbReference>
<keyword evidence="7" id="KW-1185">Reference proteome</keyword>
<dbReference type="SMART" id="SM00066">
    <property type="entry name" value="GAL4"/>
    <property type="match status" value="2"/>
</dbReference>
<dbReference type="SUPFAM" id="SSF57701">
    <property type="entry name" value="Zn2/Cys6 DNA-binding domain"/>
    <property type="match status" value="2"/>
</dbReference>
<organism evidence="5">
    <name type="scientific">Guillardia theta (strain CCMP2712)</name>
    <name type="common">Cryptophyte</name>
    <dbReference type="NCBI Taxonomy" id="905079"/>
    <lineage>
        <taxon>Eukaryota</taxon>
        <taxon>Cryptophyceae</taxon>
        <taxon>Pyrenomonadales</taxon>
        <taxon>Geminigeraceae</taxon>
        <taxon>Guillardia</taxon>
    </lineage>
</organism>
<sequence length="504" mass="57126">MDNSNRVGSTQDPIAAGHGSTNNRLSGGYDEANYMQISRLEQFSTVEMGPHDSSNSWHGLAFDQLQGASSLPASARSLTEGSDAAEKVDSLTRLNKACDRCRKSKLKCDWSKPCARCVEDGVPELCQLTARKSRKVSDRLCTSTACEPCRIAKARCDANRPCSRCCKLGKQPQCVDHLVAVADRPLPFRNGKLIFGDELDNTFHVDFGRLGWAYGPIRRCWEWGHDPVAILRIFEDLPLYFQNILRVGLTAIEIVQRHMQSKRNTADRLLATNEAQARPIPSGFEGFEDYQDQMWDLNEDVGYLKLKWRKVQEERASLQINNSVSRIFGTHKEEVLARLARHELPLLTSEFEWLCRVMDLIFFSISPNSGKPMIRFERIHHVVGKEFKSALACITNTWDHDWSGNVRAAAFCLRRVSIDEFDALRSTNACMRPVTQHCLGDMSAHQMLDTYQMDVEKLKISNMKQTEQGREILWKLADLSQTQLAPVVAYAEQLKRANGSYDVF</sequence>
<dbReference type="GO" id="GO:0008270">
    <property type="term" value="F:zinc ion binding"/>
    <property type="evidence" value="ECO:0007669"/>
    <property type="project" value="InterPro"/>
</dbReference>
<dbReference type="GeneID" id="17301317"/>
<dbReference type="PANTHER" id="PTHR47659">
    <property type="entry name" value="ZN(II)2CYS6 TRANSCRIPTION FACTOR (EUROFUNG)-RELATED"/>
    <property type="match status" value="1"/>
</dbReference>
<feature type="compositionally biased region" description="Polar residues" evidence="3">
    <location>
        <begin position="1"/>
        <end position="12"/>
    </location>
</feature>
<evidence type="ECO:0000256" key="3">
    <source>
        <dbReference type="SAM" id="MobiDB-lite"/>
    </source>
</evidence>
<name>L1J991_GUITC</name>
<proteinExistence type="predicted"/>
<dbReference type="PROSITE" id="PS00463">
    <property type="entry name" value="ZN2_CY6_FUNGAL_1"/>
    <property type="match status" value="2"/>
</dbReference>
<dbReference type="PaxDb" id="55529-EKX44640"/>
<dbReference type="GO" id="GO:0000981">
    <property type="term" value="F:DNA-binding transcription factor activity, RNA polymerase II-specific"/>
    <property type="evidence" value="ECO:0007669"/>
    <property type="project" value="InterPro"/>
</dbReference>
<keyword evidence="2" id="KW-0539">Nucleus</keyword>
<dbReference type="CDD" id="cd00067">
    <property type="entry name" value="GAL4"/>
    <property type="match status" value="2"/>
</dbReference>
<dbReference type="RefSeq" id="XP_005831620.1">
    <property type="nucleotide sequence ID" value="XM_005831563.1"/>
</dbReference>
<evidence type="ECO:0000313" key="7">
    <source>
        <dbReference type="Proteomes" id="UP000011087"/>
    </source>
</evidence>
<feature type="region of interest" description="Disordered" evidence="3">
    <location>
        <begin position="1"/>
        <end position="27"/>
    </location>
</feature>
<reference evidence="6" key="3">
    <citation type="submission" date="2016-03" db="UniProtKB">
        <authorList>
            <consortium name="EnsemblProtists"/>
        </authorList>
    </citation>
    <scope>IDENTIFICATION</scope>
</reference>
<dbReference type="Proteomes" id="UP000011087">
    <property type="component" value="Unassembled WGS sequence"/>
</dbReference>
<gene>
    <name evidence="5" type="ORF">GUITHDRAFT_109415</name>
</gene>
<dbReference type="InterPro" id="IPR050335">
    <property type="entry name" value="ERT1_acuK_gluconeogen_tf"/>
</dbReference>
<dbReference type="InterPro" id="IPR001138">
    <property type="entry name" value="Zn2Cys6_DnaBD"/>
</dbReference>
<dbReference type="HOGENOM" id="CLU_638507_0_0_1"/>
<dbReference type="OrthoDB" id="39175at2759"/>
<evidence type="ECO:0000256" key="1">
    <source>
        <dbReference type="ARBA" id="ARBA00022723"/>
    </source>
</evidence>
<keyword evidence="1" id="KW-0479">Metal-binding</keyword>
<protein>
    <recommendedName>
        <fullName evidence="4">Zn(2)-C6 fungal-type domain-containing protein</fullName>
    </recommendedName>
</protein>
<feature type="domain" description="Zn(2)-C6 fungal-type" evidence="4">
    <location>
        <begin position="97"/>
        <end position="128"/>
    </location>
</feature>
<dbReference type="Gene3D" id="4.10.240.10">
    <property type="entry name" value="Zn(2)-C6 fungal-type DNA-binding domain"/>
    <property type="match status" value="1"/>
</dbReference>
<reference evidence="7" key="2">
    <citation type="submission" date="2012-11" db="EMBL/GenBank/DDBJ databases">
        <authorList>
            <person name="Kuo A."/>
            <person name="Curtis B.A."/>
            <person name="Tanifuji G."/>
            <person name="Burki F."/>
            <person name="Gruber A."/>
            <person name="Irimia M."/>
            <person name="Maruyama S."/>
            <person name="Arias M.C."/>
            <person name="Ball S.G."/>
            <person name="Gile G.H."/>
            <person name="Hirakawa Y."/>
            <person name="Hopkins J.F."/>
            <person name="Rensing S.A."/>
            <person name="Schmutz J."/>
            <person name="Symeonidi A."/>
            <person name="Elias M."/>
            <person name="Eveleigh R.J."/>
            <person name="Herman E.K."/>
            <person name="Klute M.J."/>
            <person name="Nakayama T."/>
            <person name="Obornik M."/>
            <person name="Reyes-Prieto A."/>
            <person name="Armbrust E.V."/>
            <person name="Aves S.J."/>
            <person name="Beiko R.G."/>
            <person name="Coutinho P."/>
            <person name="Dacks J.B."/>
            <person name="Durnford D.G."/>
            <person name="Fast N.M."/>
            <person name="Green B.R."/>
            <person name="Grisdale C."/>
            <person name="Hempe F."/>
            <person name="Henrissat B."/>
            <person name="Hoppner M.P."/>
            <person name="Ishida K.-I."/>
            <person name="Kim E."/>
            <person name="Koreny L."/>
            <person name="Kroth P.G."/>
            <person name="Liu Y."/>
            <person name="Malik S.-B."/>
            <person name="Maier U.G."/>
            <person name="McRose D."/>
            <person name="Mock T."/>
            <person name="Neilson J.A."/>
            <person name="Onodera N.T."/>
            <person name="Poole A.M."/>
            <person name="Pritham E.J."/>
            <person name="Richards T.A."/>
            <person name="Rocap G."/>
            <person name="Roy S.W."/>
            <person name="Sarai C."/>
            <person name="Schaack S."/>
            <person name="Shirato S."/>
            <person name="Slamovits C.H."/>
            <person name="Spencer D.F."/>
            <person name="Suzuki S."/>
            <person name="Worden A.Z."/>
            <person name="Zauner S."/>
            <person name="Barry K."/>
            <person name="Bell C."/>
            <person name="Bharti A.K."/>
            <person name="Crow J.A."/>
            <person name="Grimwood J."/>
            <person name="Kramer R."/>
            <person name="Lindquist E."/>
            <person name="Lucas S."/>
            <person name="Salamov A."/>
            <person name="McFadden G.I."/>
            <person name="Lane C.E."/>
            <person name="Keeling P.J."/>
            <person name="Gray M.W."/>
            <person name="Grigoriev I.V."/>
            <person name="Archibald J.M."/>
        </authorList>
    </citation>
    <scope>NUCLEOTIDE SEQUENCE</scope>
    <source>
        <strain evidence="7">CCMP2712</strain>
    </source>
</reference>
<dbReference type="PANTHER" id="PTHR47659:SF7">
    <property type="entry name" value="FUNGAL TRANSCRIPTIONAL REGULATORY PROTEIN, N-TERMINAL DOMAIN-CONTAINING PROTEIN"/>
    <property type="match status" value="1"/>
</dbReference>
<accession>L1J991</accession>
<reference evidence="5 7" key="1">
    <citation type="journal article" date="2012" name="Nature">
        <title>Algal genomes reveal evolutionary mosaicism and the fate of nucleomorphs.</title>
        <authorList>
            <consortium name="DOE Joint Genome Institute"/>
            <person name="Curtis B.A."/>
            <person name="Tanifuji G."/>
            <person name="Burki F."/>
            <person name="Gruber A."/>
            <person name="Irimia M."/>
            <person name="Maruyama S."/>
            <person name="Arias M.C."/>
            <person name="Ball S.G."/>
            <person name="Gile G.H."/>
            <person name="Hirakawa Y."/>
            <person name="Hopkins J.F."/>
            <person name="Kuo A."/>
            <person name="Rensing S.A."/>
            <person name="Schmutz J."/>
            <person name="Symeonidi A."/>
            <person name="Elias M."/>
            <person name="Eveleigh R.J."/>
            <person name="Herman E.K."/>
            <person name="Klute M.J."/>
            <person name="Nakayama T."/>
            <person name="Obornik M."/>
            <person name="Reyes-Prieto A."/>
            <person name="Armbrust E.V."/>
            <person name="Aves S.J."/>
            <person name="Beiko R.G."/>
            <person name="Coutinho P."/>
            <person name="Dacks J.B."/>
            <person name="Durnford D.G."/>
            <person name="Fast N.M."/>
            <person name="Green B.R."/>
            <person name="Grisdale C.J."/>
            <person name="Hempel F."/>
            <person name="Henrissat B."/>
            <person name="Hoppner M.P."/>
            <person name="Ishida K."/>
            <person name="Kim E."/>
            <person name="Koreny L."/>
            <person name="Kroth P.G."/>
            <person name="Liu Y."/>
            <person name="Malik S.B."/>
            <person name="Maier U.G."/>
            <person name="McRose D."/>
            <person name="Mock T."/>
            <person name="Neilson J.A."/>
            <person name="Onodera N.T."/>
            <person name="Poole A.M."/>
            <person name="Pritham E.J."/>
            <person name="Richards T.A."/>
            <person name="Rocap G."/>
            <person name="Roy S.W."/>
            <person name="Sarai C."/>
            <person name="Schaack S."/>
            <person name="Shirato S."/>
            <person name="Slamovits C.H."/>
            <person name="Spencer D.F."/>
            <person name="Suzuki S."/>
            <person name="Worden A.Z."/>
            <person name="Zauner S."/>
            <person name="Barry K."/>
            <person name="Bell C."/>
            <person name="Bharti A.K."/>
            <person name="Crow J.A."/>
            <person name="Grimwood J."/>
            <person name="Kramer R."/>
            <person name="Lindquist E."/>
            <person name="Lucas S."/>
            <person name="Salamov A."/>
            <person name="McFadden G.I."/>
            <person name="Lane C.E."/>
            <person name="Keeling P.J."/>
            <person name="Gray M.W."/>
            <person name="Grigoriev I.V."/>
            <person name="Archibald J.M."/>
        </authorList>
    </citation>
    <scope>NUCLEOTIDE SEQUENCE</scope>
    <source>
        <strain evidence="5 7">CCMP2712</strain>
    </source>
</reference>
<evidence type="ECO:0000256" key="2">
    <source>
        <dbReference type="ARBA" id="ARBA00023242"/>
    </source>
</evidence>
<dbReference type="PROSITE" id="PS50048">
    <property type="entry name" value="ZN2_CY6_FUNGAL_2"/>
    <property type="match status" value="2"/>
</dbReference>
<dbReference type="KEGG" id="gtt:GUITHDRAFT_109415"/>
<dbReference type="InterPro" id="IPR036864">
    <property type="entry name" value="Zn2-C6_fun-type_DNA-bd_sf"/>
</dbReference>
<feature type="domain" description="Zn(2)-C6 fungal-type" evidence="4">
    <location>
        <begin position="145"/>
        <end position="176"/>
    </location>
</feature>
<dbReference type="Pfam" id="PF00172">
    <property type="entry name" value="Zn_clus"/>
    <property type="match status" value="2"/>
</dbReference>
<dbReference type="AlphaFoldDB" id="L1J991"/>
<evidence type="ECO:0000313" key="6">
    <source>
        <dbReference type="EnsemblProtists" id="EKX44640"/>
    </source>
</evidence>
<dbReference type="EnsemblProtists" id="EKX44640">
    <property type="protein sequence ID" value="EKX44640"/>
    <property type="gene ID" value="GUITHDRAFT_109415"/>
</dbReference>
<evidence type="ECO:0000313" key="5">
    <source>
        <dbReference type="EMBL" id="EKX44640.1"/>
    </source>
</evidence>